<reference evidence="1 2" key="1">
    <citation type="submission" date="2019-02" db="EMBL/GenBank/DDBJ databases">
        <title>Genomic Encyclopedia of Type Strains, Phase IV (KMG-IV): sequencing the most valuable type-strain genomes for metagenomic binning, comparative biology and taxonomic classification.</title>
        <authorList>
            <person name="Goeker M."/>
        </authorList>
    </citation>
    <scope>NUCLEOTIDE SEQUENCE [LARGE SCALE GENOMIC DNA]</scope>
    <source>
        <strain evidence="1 2">DSM 105135</strain>
    </source>
</reference>
<name>A0A4Q7Z489_9GAMM</name>
<dbReference type="AlphaFoldDB" id="A0A4Q7Z489"/>
<evidence type="ECO:0000313" key="2">
    <source>
        <dbReference type="Proteomes" id="UP000292423"/>
    </source>
</evidence>
<dbReference type="OrthoDB" id="369729at2"/>
<organism evidence="1 2">
    <name type="scientific">Fluviicoccus keumensis</name>
    <dbReference type="NCBI Taxonomy" id="1435465"/>
    <lineage>
        <taxon>Bacteria</taxon>
        <taxon>Pseudomonadati</taxon>
        <taxon>Pseudomonadota</taxon>
        <taxon>Gammaproteobacteria</taxon>
        <taxon>Moraxellales</taxon>
        <taxon>Moraxellaceae</taxon>
        <taxon>Fluviicoccus</taxon>
    </lineage>
</organism>
<dbReference type="InterPro" id="IPR006311">
    <property type="entry name" value="TAT_signal"/>
</dbReference>
<keyword evidence="2" id="KW-1185">Reference proteome</keyword>
<sequence length="215" mass="22394">MEHPTSPACPHCLSRRRFIGSGMALGIGLLLPAVSDAAGRFQEFGGIVRVDGRKASAGTRIHAGARIETGAAPASFILGDNAFLIRPGSSVQLVRQSKHSAALSGFRLITGAILGVFGPGPKKLVTSTATIGIRGTGVYFENRPESSYVCLCYGAIDLNANTRPEALQPVSATHHEGRVIGGNGEIAPGGMVNHTDEELVMLEALVGRKPPFLAA</sequence>
<dbReference type="Proteomes" id="UP000292423">
    <property type="component" value="Unassembled WGS sequence"/>
</dbReference>
<dbReference type="RefSeq" id="WP_130413216.1">
    <property type="nucleotide sequence ID" value="NZ_SHKX01000012.1"/>
</dbReference>
<gene>
    <name evidence="1" type="ORF">EV700_1962</name>
</gene>
<dbReference type="EMBL" id="SHKX01000012">
    <property type="protein sequence ID" value="RZU45150.1"/>
    <property type="molecule type" value="Genomic_DNA"/>
</dbReference>
<comment type="caution">
    <text evidence="1">The sequence shown here is derived from an EMBL/GenBank/DDBJ whole genome shotgun (WGS) entry which is preliminary data.</text>
</comment>
<proteinExistence type="predicted"/>
<accession>A0A4Q7Z489</accession>
<protein>
    <submittedName>
        <fullName evidence="1">FecR family protein</fullName>
    </submittedName>
</protein>
<dbReference type="PROSITE" id="PS51318">
    <property type="entry name" value="TAT"/>
    <property type="match status" value="1"/>
</dbReference>
<evidence type="ECO:0000313" key="1">
    <source>
        <dbReference type="EMBL" id="RZU45150.1"/>
    </source>
</evidence>